<accession>A0A915Y9W6</accession>
<evidence type="ECO:0000313" key="2">
    <source>
        <dbReference type="Proteomes" id="UP001060919"/>
    </source>
</evidence>
<dbReference type="EMBL" id="AP026867">
    <property type="protein sequence ID" value="BDS09554.1"/>
    <property type="molecule type" value="Genomic_DNA"/>
</dbReference>
<reference evidence="1" key="1">
    <citation type="submission" date="2022-09" db="EMBL/GenBank/DDBJ databases">
        <title>Aureispira anguillicida sp. nov., isolated from Leptocephalus of Japanese eel Anguilla japonica.</title>
        <authorList>
            <person name="Yuasa K."/>
            <person name="Mekata T."/>
            <person name="Ikunari K."/>
        </authorList>
    </citation>
    <scope>NUCLEOTIDE SEQUENCE</scope>
    <source>
        <strain evidence="1">EL160426</strain>
    </source>
</reference>
<name>A0A915Y9W6_9BACT</name>
<proteinExistence type="predicted"/>
<dbReference type="KEGG" id="aup:AsAng_0002550"/>
<sequence length="75" mass="8521">MRCLENDSKKAHRQTFRCKNSSKYTRTNTFVLLLKVPTPIFNRTGIQAPKITGSGDIKVHLVKQLGEAILDHNQL</sequence>
<protein>
    <submittedName>
        <fullName evidence="1">Uncharacterized protein</fullName>
    </submittedName>
</protein>
<evidence type="ECO:0000313" key="1">
    <source>
        <dbReference type="EMBL" id="BDS09554.1"/>
    </source>
</evidence>
<gene>
    <name evidence="1" type="ORF">AsAng_0002550</name>
</gene>
<dbReference type="RefSeq" id="WP_264790932.1">
    <property type="nucleotide sequence ID" value="NZ_AP026867.1"/>
</dbReference>
<organism evidence="1 2">
    <name type="scientific">Aureispira anguillae</name>
    <dbReference type="NCBI Taxonomy" id="2864201"/>
    <lineage>
        <taxon>Bacteria</taxon>
        <taxon>Pseudomonadati</taxon>
        <taxon>Bacteroidota</taxon>
        <taxon>Saprospiria</taxon>
        <taxon>Saprospirales</taxon>
        <taxon>Saprospiraceae</taxon>
        <taxon>Aureispira</taxon>
    </lineage>
</organism>
<dbReference type="AlphaFoldDB" id="A0A915Y9W6"/>
<dbReference type="Proteomes" id="UP001060919">
    <property type="component" value="Chromosome"/>
</dbReference>
<keyword evidence="2" id="KW-1185">Reference proteome</keyword>